<reference evidence="9 10" key="1">
    <citation type="submission" date="2023-02" db="EMBL/GenBank/DDBJ databases">
        <title>Oceanobacillus kimchii IFOP_LL358 isolated form Alexandrium catenella lab strain.</title>
        <authorList>
            <person name="Gajardo G."/>
            <person name="Ueki S."/>
            <person name="Maruyama F."/>
        </authorList>
    </citation>
    <scope>NUCLEOTIDE SEQUENCE [LARGE SCALE GENOMIC DNA]</scope>
    <source>
        <strain evidence="9 10">IFOP_LL358</strain>
    </source>
</reference>
<keyword evidence="6 7" id="KW-0472">Membrane</keyword>
<feature type="transmembrane region" description="Helical" evidence="7">
    <location>
        <begin position="312"/>
        <end position="335"/>
    </location>
</feature>
<comment type="subcellular location">
    <subcellularLocation>
        <location evidence="1">Cell membrane</location>
        <topology evidence="1">Multi-pass membrane protein</topology>
    </subcellularLocation>
</comment>
<evidence type="ECO:0000256" key="5">
    <source>
        <dbReference type="ARBA" id="ARBA00022989"/>
    </source>
</evidence>
<gene>
    <name evidence="9" type="primary">comG2</name>
    <name evidence="9" type="ORF">MACH08_23470</name>
</gene>
<organism evidence="9 10">
    <name type="scientific">Oceanobacillus kimchii</name>
    <dbReference type="NCBI Taxonomy" id="746691"/>
    <lineage>
        <taxon>Bacteria</taxon>
        <taxon>Bacillati</taxon>
        <taxon>Bacillota</taxon>
        <taxon>Bacilli</taxon>
        <taxon>Bacillales</taxon>
        <taxon>Bacillaceae</taxon>
        <taxon>Oceanobacillus</taxon>
    </lineage>
</organism>
<evidence type="ECO:0000256" key="6">
    <source>
        <dbReference type="ARBA" id="ARBA00023136"/>
    </source>
</evidence>
<accession>A0ABQ5TI60</accession>
<dbReference type="Proteomes" id="UP001275436">
    <property type="component" value="Unassembled WGS sequence"/>
</dbReference>
<dbReference type="PANTHER" id="PTHR30012:SF0">
    <property type="entry name" value="TYPE II SECRETION SYSTEM PROTEIN F-RELATED"/>
    <property type="match status" value="1"/>
</dbReference>
<dbReference type="InterPro" id="IPR042094">
    <property type="entry name" value="T2SS_GspF_sf"/>
</dbReference>
<dbReference type="InterPro" id="IPR047692">
    <property type="entry name" value="T4P_ComGB"/>
</dbReference>
<comment type="similarity">
    <text evidence="2">Belongs to the GSP F family.</text>
</comment>
<protein>
    <submittedName>
        <fullName evidence="9">Secretion system protein F</fullName>
    </submittedName>
</protein>
<comment type="caution">
    <text evidence="9">The sequence shown here is derived from an EMBL/GenBank/DDBJ whole genome shotgun (WGS) entry which is preliminary data.</text>
</comment>
<evidence type="ECO:0000259" key="8">
    <source>
        <dbReference type="Pfam" id="PF00482"/>
    </source>
</evidence>
<dbReference type="Pfam" id="PF00482">
    <property type="entry name" value="T2SSF"/>
    <property type="match status" value="2"/>
</dbReference>
<dbReference type="InterPro" id="IPR018076">
    <property type="entry name" value="T2SS_GspF_dom"/>
</dbReference>
<keyword evidence="4 7" id="KW-0812">Transmembrane</keyword>
<dbReference type="PRINTS" id="PR00812">
    <property type="entry name" value="BCTERIALGSPF"/>
</dbReference>
<keyword evidence="3" id="KW-1003">Cell membrane</keyword>
<feature type="domain" description="Type II secretion system protein GspF" evidence="8">
    <location>
        <begin position="22"/>
        <end position="140"/>
    </location>
</feature>
<proteinExistence type="inferred from homology"/>
<name>A0ABQ5TI60_9BACI</name>
<dbReference type="InterPro" id="IPR003004">
    <property type="entry name" value="GspF/PilC"/>
</dbReference>
<dbReference type="EMBL" id="BSKO01000001">
    <property type="protein sequence ID" value="GLO66563.1"/>
    <property type="molecule type" value="Genomic_DNA"/>
</dbReference>
<feature type="transmembrane region" description="Helical" evidence="7">
    <location>
        <begin position="155"/>
        <end position="185"/>
    </location>
</feature>
<evidence type="ECO:0000256" key="3">
    <source>
        <dbReference type="ARBA" id="ARBA00022475"/>
    </source>
</evidence>
<evidence type="ECO:0000256" key="1">
    <source>
        <dbReference type="ARBA" id="ARBA00004651"/>
    </source>
</evidence>
<dbReference type="RefSeq" id="WP_215063904.1">
    <property type="nucleotide sequence ID" value="NZ_BSKO01000001.1"/>
</dbReference>
<dbReference type="PANTHER" id="PTHR30012">
    <property type="entry name" value="GENERAL SECRETION PATHWAY PROTEIN"/>
    <property type="match status" value="1"/>
</dbReference>
<dbReference type="NCBIfam" id="NF041012">
    <property type="entry name" value="T4P_ComGB"/>
    <property type="match status" value="1"/>
</dbReference>
<evidence type="ECO:0000313" key="10">
    <source>
        <dbReference type="Proteomes" id="UP001275436"/>
    </source>
</evidence>
<evidence type="ECO:0000313" key="9">
    <source>
        <dbReference type="EMBL" id="GLO66563.1"/>
    </source>
</evidence>
<feature type="transmembrane region" description="Helical" evidence="7">
    <location>
        <begin position="116"/>
        <end position="135"/>
    </location>
</feature>
<keyword evidence="5 7" id="KW-1133">Transmembrane helix</keyword>
<keyword evidence="10" id="KW-1185">Reference proteome</keyword>
<evidence type="ECO:0000256" key="7">
    <source>
        <dbReference type="SAM" id="Phobius"/>
    </source>
</evidence>
<evidence type="ECO:0000256" key="4">
    <source>
        <dbReference type="ARBA" id="ARBA00022692"/>
    </source>
</evidence>
<evidence type="ECO:0000256" key="2">
    <source>
        <dbReference type="ARBA" id="ARBA00005745"/>
    </source>
</evidence>
<feature type="domain" description="Type II secretion system protein GspF" evidence="8">
    <location>
        <begin position="216"/>
        <end position="338"/>
    </location>
</feature>
<dbReference type="Gene3D" id="1.20.81.30">
    <property type="entry name" value="Type II secretion system (T2SS), domain F"/>
    <property type="match status" value="2"/>
</dbReference>
<sequence>MALYLRKIIQSHKLSSSKQLRFLQILSRMLSKGLTISESLETLSFYDEYKHVTDMIKNDLKNGLHLDEALENVHFHHSIVTHLYVVRDNGNLESRIKQSIHLYQNRINYQKRFQQVVRYPLILIITFSIILYFVYNQVLPSFQFLFVSNLSPPLQLIFFTLQWAGYFILIVLFLILIAFVFWSVFKKKISTDLKIKIISKIPLLASYYRKQTSFHFATQLSSLLQAGMSFHTLLSYMAYQDKLPIITYYSKQMHLQLARGKSLESLLTSFYFIEKQLRAIMSTRVDAKTLAKDLHVYAELSMEEMYYQLNKIITYIQPIFFIIVGAFIIFIYISVLSPMFEIMNSI</sequence>